<organism evidence="1 2">
    <name type="scientific">Rhabditophanes sp. KR3021</name>
    <dbReference type="NCBI Taxonomy" id="114890"/>
    <lineage>
        <taxon>Eukaryota</taxon>
        <taxon>Metazoa</taxon>
        <taxon>Ecdysozoa</taxon>
        <taxon>Nematoda</taxon>
        <taxon>Chromadorea</taxon>
        <taxon>Rhabditida</taxon>
        <taxon>Tylenchina</taxon>
        <taxon>Panagrolaimomorpha</taxon>
        <taxon>Strongyloidoidea</taxon>
        <taxon>Alloionematidae</taxon>
        <taxon>Rhabditophanes</taxon>
    </lineage>
</organism>
<proteinExistence type="predicted"/>
<sequence>MFDLTSVFSIILVSFIWGASNPFIRQGALDTTKANRDQGRAFPLHIISDVYQFFANWRFAVPFLINQSGSVLFNLLLTQLPTTLIVPTVNSLTFIWTAVIGSYVEGKSISLQKWIGIGVCLSGIALITIND</sequence>
<evidence type="ECO:0000313" key="2">
    <source>
        <dbReference type="WBParaSite" id="RSKR_0000723600.1"/>
    </source>
</evidence>
<dbReference type="Proteomes" id="UP000095286">
    <property type="component" value="Unplaced"/>
</dbReference>
<dbReference type="WBParaSite" id="RSKR_0000723600.1">
    <property type="protein sequence ID" value="RSKR_0000723600.1"/>
    <property type="gene ID" value="RSKR_0000723600"/>
</dbReference>
<evidence type="ECO:0000313" key="1">
    <source>
        <dbReference type="Proteomes" id="UP000095286"/>
    </source>
</evidence>
<protein>
    <submittedName>
        <fullName evidence="2">Integral membrane protein</fullName>
    </submittedName>
</protein>
<name>A0AC35U3V8_9BILA</name>
<reference evidence="2" key="1">
    <citation type="submission" date="2016-11" db="UniProtKB">
        <authorList>
            <consortium name="WormBaseParasite"/>
        </authorList>
    </citation>
    <scope>IDENTIFICATION</scope>
    <source>
        <strain evidence="2">KR3021</strain>
    </source>
</reference>
<accession>A0AC35U3V8</accession>